<dbReference type="PANTHER" id="PTHR23284">
    <property type="entry name" value="PROLACTIN REGULATORY ELEMENT BINDING PROTEIN"/>
    <property type="match status" value="1"/>
</dbReference>
<dbReference type="GO" id="GO:0000139">
    <property type="term" value="C:Golgi membrane"/>
    <property type="evidence" value="ECO:0007669"/>
    <property type="project" value="UniProtKB-SubCell"/>
</dbReference>
<evidence type="ECO:0000256" key="10">
    <source>
        <dbReference type="RuleBase" id="RU369019"/>
    </source>
</evidence>
<evidence type="ECO:0000256" key="1">
    <source>
        <dbReference type="ARBA" id="ARBA00022448"/>
    </source>
</evidence>
<dbReference type="GO" id="GO:0005789">
    <property type="term" value="C:endoplasmic reticulum membrane"/>
    <property type="evidence" value="ECO:0007669"/>
    <property type="project" value="UniProtKB-SubCell"/>
</dbReference>
<evidence type="ECO:0000256" key="6">
    <source>
        <dbReference type="ARBA" id="ARBA00022892"/>
    </source>
</evidence>
<protein>
    <recommendedName>
        <fullName evidence="10">Guanine nucleotide-exchange factor SEC12</fullName>
    </recommendedName>
</protein>
<keyword evidence="5 10" id="KW-0256">Endoplasmic reticulum</keyword>
<dbReference type="Proteomes" id="UP000192596">
    <property type="component" value="Unassembled WGS sequence"/>
</dbReference>
<evidence type="ECO:0000256" key="5">
    <source>
        <dbReference type="ARBA" id="ARBA00022824"/>
    </source>
</evidence>
<dbReference type="PANTHER" id="PTHR23284:SF0">
    <property type="entry name" value="PROLACTIN REGULATORY ELEMENT-BINDING PROTEIN"/>
    <property type="match status" value="1"/>
</dbReference>
<dbReference type="Gene3D" id="2.130.10.10">
    <property type="entry name" value="YVTN repeat-like/Quinoprotein amine dehydrogenase"/>
    <property type="match status" value="1"/>
</dbReference>
<dbReference type="InParanoid" id="A0A1V8SWV2"/>
<evidence type="ECO:0000256" key="9">
    <source>
        <dbReference type="ARBA" id="ARBA00023136"/>
    </source>
</evidence>
<keyword evidence="6" id="KW-0931">ER-Golgi transport</keyword>
<keyword evidence="7 10" id="KW-0653">Protein transport</keyword>
<dbReference type="GO" id="GO:0006888">
    <property type="term" value="P:endoplasmic reticulum to Golgi vesicle-mediated transport"/>
    <property type="evidence" value="ECO:0007669"/>
    <property type="project" value="UniProtKB-UniRule"/>
</dbReference>
<keyword evidence="8 10" id="KW-1133">Transmembrane helix</keyword>
<evidence type="ECO:0000256" key="3">
    <source>
        <dbReference type="ARBA" id="ARBA00022692"/>
    </source>
</evidence>
<sequence length="647" mass="70583">MTPRSSYAKATLPFPIFAAEFDPYNRGYLVVGGGGGEGRSGVPNQIASLLVVKCKILDVSNRANIATAIEVDLSRDEDSVQSLGSLATKDGLITFAGINSSQAEQNAGKNEHLRSFEIKYPPRKKQKTEDAVTEPKPKASFIGKRAAFKQEPAAKSERYQRLLRLSPVQRQSVDGNRRIGAIASGLAKQAEVVVFNATTPTPEAADVIARIEPEDGAEVVDLDIANTGSNEFSLTYCTDYDIFEQSYQYDFATRKAQRTPKGPRRIHSMPDGEGAGLKHKFRCLRFLDSQNVIALVNKADKKGTELRVFHLYPTGPASMILQMQLPSHVKQAVSMDVCALDADSKGDRQIAVAVAGQDISIETWTLNYTRSTDTFSRFQSFQSVRDVHAHQMTKICFSPFHSPVRAPAPTPAVAGQTTAPETETVQNPGPQYLKLASVSYGNTVVVDAFPLSPLNPKDRNSRYILQDHVAKVRRQYLTYGLFAFLALMVGVLFQAYLTLAPSASSSSLSGLLPPGARPILDKPAHAAHDAASVVSSSIPTNIPGVQRLADLLSHPSHTSKALIVRDSPTGTDLSVDAHVDKDALLKEHVEAKHWDELHEHQRAEWKRRLIDAGRWAESEGESVLKGVMWSSYAGFVGGVAGEVLREL</sequence>
<evidence type="ECO:0000256" key="8">
    <source>
        <dbReference type="ARBA" id="ARBA00022989"/>
    </source>
</evidence>
<dbReference type="STRING" id="1507870.A0A1V8SWV2"/>
<comment type="subcellular location">
    <subcellularLocation>
        <location evidence="10">Endoplasmic reticulum membrane</location>
        <topology evidence="10">Single-pass type II membrane protein</topology>
    </subcellularLocation>
    <subcellularLocation>
        <location evidence="10">Golgi apparatus membrane</location>
        <topology evidence="10">Single-pass type II membrane protein</topology>
    </subcellularLocation>
</comment>
<dbReference type="GO" id="GO:0003400">
    <property type="term" value="P:regulation of COPII vesicle coating"/>
    <property type="evidence" value="ECO:0007669"/>
    <property type="project" value="UniProtKB-UniRule"/>
</dbReference>
<keyword evidence="1 10" id="KW-0813">Transport</keyword>
<keyword evidence="3 10" id="KW-0812">Transmembrane</keyword>
<gene>
    <name evidence="11" type="ORF">B0A48_10122</name>
</gene>
<evidence type="ECO:0000313" key="12">
    <source>
        <dbReference type="Proteomes" id="UP000192596"/>
    </source>
</evidence>
<evidence type="ECO:0000313" key="11">
    <source>
        <dbReference type="EMBL" id="OQO03458.1"/>
    </source>
</evidence>
<keyword evidence="9 10" id="KW-0472">Membrane</keyword>
<keyword evidence="4 10" id="KW-0677">Repeat</keyword>
<organism evidence="11 12">
    <name type="scientific">Cryoendolithus antarcticus</name>
    <dbReference type="NCBI Taxonomy" id="1507870"/>
    <lineage>
        <taxon>Eukaryota</taxon>
        <taxon>Fungi</taxon>
        <taxon>Dikarya</taxon>
        <taxon>Ascomycota</taxon>
        <taxon>Pezizomycotina</taxon>
        <taxon>Dothideomycetes</taxon>
        <taxon>Dothideomycetidae</taxon>
        <taxon>Cladosporiales</taxon>
        <taxon>Cladosporiaceae</taxon>
        <taxon>Cryoendolithus</taxon>
    </lineage>
</organism>
<dbReference type="AlphaFoldDB" id="A0A1V8SWV2"/>
<evidence type="ECO:0000256" key="2">
    <source>
        <dbReference type="ARBA" id="ARBA00022574"/>
    </source>
</evidence>
<comment type="function">
    <text evidence="10">Guanine nucleotide-exchange factor (GEF) required for the formation or budding of transport vesicles from the ER.</text>
</comment>
<dbReference type="EMBL" id="NAJO01000024">
    <property type="protein sequence ID" value="OQO03458.1"/>
    <property type="molecule type" value="Genomic_DNA"/>
</dbReference>
<comment type="caution">
    <text evidence="11">The sequence shown here is derived from an EMBL/GenBank/DDBJ whole genome shotgun (WGS) entry which is preliminary data.</text>
</comment>
<reference evidence="12" key="1">
    <citation type="submission" date="2017-03" db="EMBL/GenBank/DDBJ databases">
        <title>Genomes of endolithic fungi from Antarctica.</title>
        <authorList>
            <person name="Coleine C."/>
            <person name="Masonjones S."/>
            <person name="Stajich J.E."/>
        </authorList>
    </citation>
    <scope>NUCLEOTIDE SEQUENCE [LARGE SCALE GENOMIC DNA]</scope>
    <source>
        <strain evidence="12">CCFEE 5527</strain>
    </source>
</reference>
<comment type="similarity">
    <text evidence="10">Belongs to the WD repeat SEC12 family.</text>
</comment>
<keyword evidence="2 10" id="KW-0853">WD repeat</keyword>
<proteinExistence type="inferred from homology"/>
<accession>A0A1V8SWV2</accession>
<dbReference type="GO" id="GO:0005085">
    <property type="term" value="F:guanyl-nucleotide exchange factor activity"/>
    <property type="evidence" value="ECO:0007669"/>
    <property type="project" value="InterPro"/>
</dbReference>
<name>A0A1V8SWV2_9PEZI</name>
<dbReference type="OrthoDB" id="16538at2759"/>
<evidence type="ECO:0000256" key="4">
    <source>
        <dbReference type="ARBA" id="ARBA00022737"/>
    </source>
</evidence>
<dbReference type="GO" id="GO:0015031">
    <property type="term" value="P:protein transport"/>
    <property type="evidence" value="ECO:0007669"/>
    <property type="project" value="UniProtKB-KW"/>
</dbReference>
<dbReference type="InterPro" id="IPR045260">
    <property type="entry name" value="Sec12-like"/>
</dbReference>
<keyword evidence="12" id="KW-1185">Reference proteome</keyword>
<feature type="transmembrane region" description="Helical" evidence="10">
    <location>
        <begin position="476"/>
        <end position="497"/>
    </location>
</feature>
<evidence type="ECO:0000256" key="7">
    <source>
        <dbReference type="ARBA" id="ARBA00022927"/>
    </source>
</evidence>
<dbReference type="InterPro" id="IPR015943">
    <property type="entry name" value="WD40/YVTN_repeat-like_dom_sf"/>
</dbReference>